<keyword evidence="2" id="KW-1185">Reference proteome</keyword>
<organism evidence="1 2">
    <name type="scientific">Oesophagostomum dentatum</name>
    <name type="common">Nodular worm</name>
    <dbReference type="NCBI Taxonomy" id="61180"/>
    <lineage>
        <taxon>Eukaryota</taxon>
        <taxon>Metazoa</taxon>
        <taxon>Ecdysozoa</taxon>
        <taxon>Nematoda</taxon>
        <taxon>Chromadorea</taxon>
        <taxon>Rhabditida</taxon>
        <taxon>Rhabditina</taxon>
        <taxon>Rhabditomorpha</taxon>
        <taxon>Strongyloidea</taxon>
        <taxon>Strongylidae</taxon>
        <taxon>Oesophagostomum</taxon>
    </lineage>
</organism>
<dbReference type="Proteomes" id="UP000053660">
    <property type="component" value="Unassembled WGS sequence"/>
</dbReference>
<sequence>MELSDAVHYYSCHVVACLRAASSLCYVVHRASTGKEQSSNRSCWGDTQISKYSKIVDELLWNRTTEWKIKAAISLQEDKIY</sequence>
<protein>
    <submittedName>
        <fullName evidence="1">Uncharacterized protein</fullName>
    </submittedName>
</protein>
<dbReference type="EMBL" id="KN549853">
    <property type="protein sequence ID" value="KHJ95776.1"/>
    <property type="molecule type" value="Genomic_DNA"/>
</dbReference>
<gene>
    <name evidence="1" type="ORF">OESDEN_04275</name>
</gene>
<dbReference type="AlphaFoldDB" id="A0A0B1TI58"/>
<name>A0A0B1TI58_OESDE</name>
<accession>A0A0B1TI58</accession>
<proteinExistence type="predicted"/>
<evidence type="ECO:0000313" key="1">
    <source>
        <dbReference type="EMBL" id="KHJ95776.1"/>
    </source>
</evidence>
<evidence type="ECO:0000313" key="2">
    <source>
        <dbReference type="Proteomes" id="UP000053660"/>
    </source>
</evidence>
<reference evidence="1 2" key="1">
    <citation type="submission" date="2014-03" db="EMBL/GenBank/DDBJ databases">
        <title>Draft genome of the hookworm Oesophagostomum dentatum.</title>
        <authorList>
            <person name="Mitreva M."/>
        </authorList>
    </citation>
    <scope>NUCLEOTIDE SEQUENCE [LARGE SCALE GENOMIC DNA]</scope>
    <source>
        <strain evidence="1 2">OD-Hann</strain>
    </source>
</reference>